<evidence type="ECO:0000256" key="12">
    <source>
        <dbReference type="ARBA" id="ARBA00022801"/>
    </source>
</evidence>
<dbReference type="CDD" id="cd17870">
    <property type="entry name" value="GPN1"/>
    <property type="match status" value="1"/>
</dbReference>
<evidence type="ECO:0000256" key="21">
    <source>
        <dbReference type="ARBA" id="ARBA00083137"/>
    </source>
</evidence>
<dbReference type="SUPFAM" id="SSF52540">
    <property type="entry name" value="P-loop containing nucleoside triphosphate hydrolases"/>
    <property type="match status" value="1"/>
</dbReference>
<dbReference type="InterPro" id="IPR027417">
    <property type="entry name" value="P-loop_NTPase"/>
</dbReference>
<evidence type="ECO:0000313" key="25">
    <source>
        <dbReference type="EMBL" id="KAL3116144.1"/>
    </source>
</evidence>
<sequence>MADDKGCDGPSSALPPCLIVLGMAGSGKSSFVQRLASHLHSKKVFPYLVNLDPAAATVPFPANIDIRDTVNYKKVMQEYGLGPNGAILTSLNLFCTRFNQVLDLLDRRKASMPYAIFDTPGQIEVFTWSASGTVITDSLAASFPTVVAYVMDSARSTNPTTFMSNMLYACSILYRTKLPFFVVLNKSDVVDPAFAVEWMKDFEQFQTALDQSSSSFMNDLTRSLSLVLDSFYENLNWVSVSAKTGQGFDKVLELIEKCRLEYWEVYKPMCERVARERAAETANDGTTDAMPTEKLANLEIRENDVPNDEKGQTEEPQITETNGEEHSTKSTEESEAQNDLMPFPLLARKVKKFASQHLLQLKHLLGGRGFLKFKRLYRLKGALGHGGFGIVYRAVRISDQLPVAVKFIERRNVREWGKIDDHKVPMEIALLARCSNVSGVIALIDWFSLPEGFLIVMERPIPCMDLFDFIHHQKMLDENLARFLFRPIVKAVTELTERKVLHRDLKDENILINLANGQIKLIDFGAATVFTRNRCHDFQGTRLYCPPEWFLHSLYLGREATVWSLGVLLFNMLNGRLPFLNEKDICTAHLLGPLPFFTTLSKAARDLLAQCLSFEASSRPSLHQILAHPWLNDASAPINWCQLSAACSNQWIVGKVGETEEQRALTGICHRNKNEGKDDEGRKRGETALALSYDERTLISGKENCASFSQQQRRIRYSSAQRIVSRSLHTTALSPQNSHKTFNTIRPTTQTTDIAQ</sequence>
<evidence type="ECO:0000256" key="23">
    <source>
        <dbReference type="SAM" id="MobiDB-lite"/>
    </source>
</evidence>
<proteinExistence type="inferred from homology"/>
<dbReference type="InterPro" id="IPR004130">
    <property type="entry name" value="Gpn"/>
</dbReference>
<comment type="function">
    <text evidence="20">Small GTPase required for proper nuclear import of RNA polymerase II (RNAPII). May act at an RNAP assembly step prior to nuclear import.</text>
</comment>
<dbReference type="FunFam" id="3.30.200.20:FF:000547">
    <property type="entry name" value="Serine/threonine-protein kinase prk-2"/>
    <property type="match status" value="1"/>
</dbReference>
<keyword evidence="14" id="KW-0460">Magnesium</keyword>
<dbReference type="SMART" id="SM00220">
    <property type="entry name" value="S_TKc"/>
    <property type="match status" value="1"/>
</dbReference>
<keyword evidence="10 22" id="KW-0547">Nucleotide-binding</keyword>
<dbReference type="PROSITE" id="PS00108">
    <property type="entry name" value="PROTEIN_KINASE_ST"/>
    <property type="match status" value="1"/>
</dbReference>
<keyword evidence="7" id="KW-0963">Cytoplasm</keyword>
<feature type="compositionally biased region" description="Basic and acidic residues" evidence="23">
    <location>
        <begin position="323"/>
        <end position="332"/>
    </location>
</feature>
<evidence type="ECO:0000256" key="7">
    <source>
        <dbReference type="ARBA" id="ARBA00022490"/>
    </source>
</evidence>
<dbReference type="GO" id="GO:0004674">
    <property type="term" value="F:protein serine/threonine kinase activity"/>
    <property type="evidence" value="ECO:0007669"/>
    <property type="project" value="UniProtKB-KW"/>
</dbReference>
<dbReference type="EC" id="2.7.11.1" evidence="5"/>
<evidence type="ECO:0000256" key="16">
    <source>
        <dbReference type="ARBA" id="ARBA00023134"/>
    </source>
</evidence>
<feature type="compositionally biased region" description="Basic and acidic residues" evidence="23">
    <location>
        <begin position="299"/>
        <end position="313"/>
    </location>
</feature>
<evidence type="ECO:0000256" key="3">
    <source>
        <dbReference type="ARBA" id="ARBA00004496"/>
    </source>
</evidence>
<dbReference type="InterPro" id="IPR008271">
    <property type="entry name" value="Ser/Thr_kinase_AS"/>
</dbReference>
<dbReference type="Proteomes" id="UP001620626">
    <property type="component" value="Unassembled WGS sequence"/>
</dbReference>
<evidence type="ECO:0000256" key="11">
    <source>
        <dbReference type="ARBA" id="ARBA00022777"/>
    </source>
</evidence>
<gene>
    <name evidence="25" type="ORF">niasHT_007444</name>
</gene>
<feature type="binding site" evidence="22">
    <location>
        <position position="406"/>
    </location>
    <ligand>
        <name>ATP</name>
        <dbReference type="ChEBI" id="CHEBI:30616"/>
    </ligand>
</feature>
<evidence type="ECO:0000256" key="2">
    <source>
        <dbReference type="ARBA" id="ARBA00004123"/>
    </source>
</evidence>
<evidence type="ECO:0000259" key="24">
    <source>
        <dbReference type="PROSITE" id="PS50011"/>
    </source>
</evidence>
<evidence type="ECO:0000256" key="6">
    <source>
        <dbReference type="ARBA" id="ARBA00014579"/>
    </source>
</evidence>
<evidence type="ECO:0000256" key="8">
    <source>
        <dbReference type="ARBA" id="ARBA00022527"/>
    </source>
</evidence>
<dbReference type="InterPro" id="IPR051138">
    <property type="entry name" value="PIM_Ser/Thr_kinase"/>
</dbReference>
<evidence type="ECO:0000256" key="1">
    <source>
        <dbReference type="ARBA" id="ARBA00001946"/>
    </source>
</evidence>
<dbReference type="Gene3D" id="3.30.200.20">
    <property type="entry name" value="Phosphorylase Kinase, domain 1"/>
    <property type="match status" value="1"/>
</dbReference>
<dbReference type="FunFam" id="3.40.50.300:FF:000888">
    <property type="entry name" value="GPN-loop GTPase 1"/>
    <property type="match status" value="1"/>
</dbReference>
<comment type="cofactor">
    <cofactor evidence="1">
        <name>Mg(2+)</name>
        <dbReference type="ChEBI" id="CHEBI:18420"/>
    </cofactor>
</comment>
<dbReference type="Gene3D" id="3.40.50.300">
    <property type="entry name" value="P-loop containing nucleotide triphosphate hydrolases"/>
    <property type="match status" value="1"/>
</dbReference>
<dbReference type="Pfam" id="PF03029">
    <property type="entry name" value="ATP_bind_1"/>
    <property type="match status" value="1"/>
</dbReference>
<dbReference type="PANTHER" id="PTHR22984:SF29">
    <property type="entry name" value="SERINE_THREONINE-PROTEIN KINASE PIM-1"/>
    <property type="match status" value="1"/>
</dbReference>
<dbReference type="GO" id="GO:0005634">
    <property type="term" value="C:nucleus"/>
    <property type="evidence" value="ECO:0007669"/>
    <property type="project" value="UniProtKB-SubCell"/>
</dbReference>
<evidence type="ECO:0000256" key="18">
    <source>
        <dbReference type="ARBA" id="ARBA00047899"/>
    </source>
</evidence>
<dbReference type="FunFam" id="1.10.510.10:FF:000708">
    <property type="entry name" value="serine/threonine-protein kinase par-1-like"/>
    <property type="match status" value="1"/>
</dbReference>
<keyword evidence="15" id="KW-0175">Coiled coil</keyword>
<feature type="domain" description="Protein kinase" evidence="24">
    <location>
        <begin position="377"/>
        <end position="631"/>
    </location>
</feature>
<keyword evidence="16" id="KW-0342">GTP-binding</keyword>
<dbReference type="InterPro" id="IPR000719">
    <property type="entry name" value="Prot_kinase_dom"/>
</dbReference>
<evidence type="ECO:0000256" key="5">
    <source>
        <dbReference type="ARBA" id="ARBA00012513"/>
    </source>
</evidence>
<evidence type="ECO:0000256" key="9">
    <source>
        <dbReference type="ARBA" id="ARBA00022679"/>
    </source>
</evidence>
<comment type="subcellular location">
    <subcellularLocation>
        <location evidence="3">Cytoplasm</location>
    </subcellularLocation>
    <subcellularLocation>
        <location evidence="2">Nucleus</location>
    </subcellularLocation>
</comment>
<dbReference type="InterPro" id="IPR030230">
    <property type="entry name" value="Gpn1/Npa3/XAB1"/>
</dbReference>
<accession>A0ABD2LLU0</accession>
<evidence type="ECO:0000256" key="19">
    <source>
        <dbReference type="ARBA" id="ARBA00048679"/>
    </source>
</evidence>
<comment type="catalytic activity">
    <reaction evidence="19">
        <text>L-seryl-[protein] + ATP = O-phospho-L-seryl-[protein] + ADP + H(+)</text>
        <dbReference type="Rhea" id="RHEA:17989"/>
        <dbReference type="Rhea" id="RHEA-COMP:9863"/>
        <dbReference type="Rhea" id="RHEA-COMP:11604"/>
        <dbReference type="ChEBI" id="CHEBI:15378"/>
        <dbReference type="ChEBI" id="CHEBI:29999"/>
        <dbReference type="ChEBI" id="CHEBI:30616"/>
        <dbReference type="ChEBI" id="CHEBI:83421"/>
        <dbReference type="ChEBI" id="CHEBI:456216"/>
        <dbReference type="EC" id="2.7.11.1"/>
    </reaction>
</comment>
<organism evidence="25 26">
    <name type="scientific">Heterodera trifolii</name>
    <dbReference type="NCBI Taxonomy" id="157864"/>
    <lineage>
        <taxon>Eukaryota</taxon>
        <taxon>Metazoa</taxon>
        <taxon>Ecdysozoa</taxon>
        <taxon>Nematoda</taxon>
        <taxon>Chromadorea</taxon>
        <taxon>Rhabditida</taxon>
        <taxon>Tylenchina</taxon>
        <taxon>Tylenchomorpha</taxon>
        <taxon>Tylenchoidea</taxon>
        <taxon>Heteroderidae</taxon>
        <taxon>Heteroderinae</taxon>
        <taxon>Heterodera</taxon>
    </lineage>
</organism>
<dbReference type="PANTHER" id="PTHR22984">
    <property type="entry name" value="SERINE/THREONINE-PROTEIN KINASE PIM"/>
    <property type="match status" value="1"/>
</dbReference>
<dbReference type="GO" id="GO:0016787">
    <property type="term" value="F:hydrolase activity"/>
    <property type="evidence" value="ECO:0007669"/>
    <property type="project" value="UniProtKB-KW"/>
</dbReference>
<keyword evidence="17" id="KW-0539">Nucleus</keyword>
<dbReference type="Pfam" id="PF00069">
    <property type="entry name" value="Pkinase"/>
    <property type="match status" value="1"/>
</dbReference>
<evidence type="ECO:0000256" key="4">
    <source>
        <dbReference type="ARBA" id="ARBA00005290"/>
    </source>
</evidence>
<dbReference type="AlphaFoldDB" id="A0ABD2LLU0"/>
<evidence type="ECO:0000256" key="13">
    <source>
        <dbReference type="ARBA" id="ARBA00022840"/>
    </source>
</evidence>
<evidence type="ECO:0000256" key="17">
    <source>
        <dbReference type="ARBA" id="ARBA00023242"/>
    </source>
</evidence>
<dbReference type="SUPFAM" id="SSF56112">
    <property type="entry name" value="Protein kinase-like (PK-like)"/>
    <property type="match status" value="1"/>
</dbReference>
<keyword evidence="9" id="KW-0808">Transferase</keyword>
<protein>
    <recommendedName>
        <fullName evidence="6">GPN-loop GTPase 1</fullName>
        <ecNumber evidence="5">2.7.11.1</ecNumber>
    </recommendedName>
    <alternativeName>
        <fullName evidence="21">XPA-binding protein 1 homolog</fullName>
    </alternativeName>
</protein>
<dbReference type="PROSITE" id="PS50011">
    <property type="entry name" value="PROTEIN_KINASE_DOM"/>
    <property type="match status" value="1"/>
</dbReference>
<dbReference type="Gene3D" id="1.10.510.10">
    <property type="entry name" value="Transferase(Phosphotransferase) domain 1"/>
    <property type="match status" value="1"/>
</dbReference>
<comment type="caution">
    <text evidence="25">The sequence shown here is derived from an EMBL/GenBank/DDBJ whole genome shotgun (WGS) entry which is preliminary data.</text>
</comment>
<comment type="similarity">
    <text evidence="4">Belongs to the GPN-loop GTPase family.</text>
</comment>
<dbReference type="EMBL" id="JBICBT010000362">
    <property type="protein sequence ID" value="KAL3116144.1"/>
    <property type="molecule type" value="Genomic_DNA"/>
</dbReference>
<evidence type="ECO:0000256" key="22">
    <source>
        <dbReference type="PROSITE-ProRule" id="PRU10141"/>
    </source>
</evidence>
<reference evidence="25 26" key="1">
    <citation type="submission" date="2024-10" db="EMBL/GenBank/DDBJ databases">
        <authorList>
            <person name="Kim D."/>
        </authorList>
    </citation>
    <scope>NUCLEOTIDE SEQUENCE [LARGE SCALE GENOMIC DNA]</scope>
    <source>
        <strain evidence="25">BH-2024</strain>
    </source>
</reference>
<feature type="region of interest" description="Disordered" evidence="23">
    <location>
        <begin position="734"/>
        <end position="756"/>
    </location>
</feature>
<evidence type="ECO:0000256" key="20">
    <source>
        <dbReference type="ARBA" id="ARBA00055682"/>
    </source>
</evidence>
<evidence type="ECO:0000256" key="15">
    <source>
        <dbReference type="ARBA" id="ARBA00023054"/>
    </source>
</evidence>
<comment type="catalytic activity">
    <reaction evidence="18">
        <text>L-threonyl-[protein] + ATP = O-phospho-L-threonyl-[protein] + ADP + H(+)</text>
        <dbReference type="Rhea" id="RHEA:46608"/>
        <dbReference type="Rhea" id="RHEA-COMP:11060"/>
        <dbReference type="Rhea" id="RHEA-COMP:11605"/>
        <dbReference type="ChEBI" id="CHEBI:15378"/>
        <dbReference type="ChEBI" id="CHEBI:30013"/>
        <dbReference type="ChEBI" id="CHEBI:30616"/>
        <dbReference type="ChEBI" id="CHEBI:61977"/>
        <dbReference type="ChEBI" id="CHEBI:456216"/>
        <dbReference type="EC" id="2.7.11.1"/>
    </reaction>
</comment>
<evidence type="ECO:0000313" key="26">
    <source>
        <dbReference type="Proteomes" id="UP001620626"/>
    </source>
</evidence>
<dbReference type="GO" id="GO:0005524">
    <property type="term" value="F:ATP binding"/>
    <property type="evidence" value="ECO:0007669"/>
    <property type="project" value="UniProtKB-UniRule"/>
</dbReference>
<keyword evidence="12" id="KW-0378">Hydrolase</keyword>
<feature type="region of interest" description="Disordered" evidence="23">
    <location>
        <begin position="296"/>
        <end position="337"/>
    </location>
</feature>
<keyword evidence="13 22" id="KW-0067">ATP-binding</keyword>
<dbReference type="PROSITE" id="PS00107">
    <property type="entry name" value="PROTEIN_KINASE_ATP"/>
    <property type="match status" value="1"/>
</dbReference>
<name>A0ABD2LLU0_9BILA</name>
<dbReference type="InterPro" id="IPR011009">
    <property type="entry name" value="Kinase-like_dom_sf"/>
</dbReference>
<dbReference type="GO" id="GO:0005737">
    <property type="term" value="C:cytoplasm"/>
    <property type="evidence" value="ECO:0007669"/>
    <property type="project" value="UniProtKB-SubCell"/>
</dbReference>
<evidence type="ECO:0000256" key="10">
    <source>
        <dbReference type="ARBA" id="ARBA00022741"/>
    </source>
</evidence>
<keyword evidence="8" id="KW-0723">Serine/threonine-protein kinase</keyword>
<evidence type="ECO:0000256" key="14">
    <source>
        <dbReference type="ARBA" id="ARBA00022842"/>
    </source>
</evidence>
<keyword evidence="11" id="KW-0418">Kinase</keyword>
<dbReference type="InterPro" id="IPR017441">
    <property type="entry name" value="Protein_kinase_ATP_BS"/>
</dbReference>
<dbReference type="GO" id="GO:0005525">
    <property type="term" value="F:GTP binding"/>
    <property type="evidence" value="ECO:0007669"/>
    <property type="project" value="UniProtKB-KW"/>
</dbReference>
<keyword evidence="26" id="KW-1185">Reference proteome</keyword>